<dbReference type="AlphaFoldDB" id="A0A816L4R8"/>
<gene>
    <name evidence="2" type="ORF">DARMORV10_C05P38690.1</name>
</gene>
<protein>
    <submittedName>
        <fullName evidence="2">(rape) hypothetical protein</fullName>
    </submittedName>
</protein>
<feature type="region of interest" description="Disordered" evidence="1">
    <location>
        <begin position="103"/>
        <end position="122"/>
    </location>
</feature>
<accession>A0A816L4R8</accession>
<sequence>MENDFPVAAPNWTLLSSDTKERWFKAFAEVKVTKNGRRFGYGTMDIGEPSGPSYATQSPDYKALYLETQTKLVQVTNKCDELSSQVEDAQYWSTVMRNMFPDHVPPSQAARQAATANNTFEA</sequence>
<dbReference type="SMR" id="A0A816L4R8"/>
<feature type="compositionally biased region" description="Low complexity" evidence="1">
    <location>
        <begin position="108"/>
        <end position="122"/>
    </location>
</feature>
<dbReference type="EMBL" id="HG994369">
    <property type="protein sequence ID" value="CAF1930597.1"/>
    <property type="molecule type" value="Genomic_DNA"/>
</dbReference>
<name>A0A816L4R8_BRANA</name>
<evidence type="ECO:0000256" key="1">
    <source>
        <dbReference type="SAM" id="MobiDB-lite"/>
    </source>
</evidence>
<dbReference type="Proteomes" id="UP001295469">
    <property type="component" value="Chromosome C05"/>
</dbReference>
<organism evidence="2">
    <name type="scientific">Brassica napus</name>
    <name type="common">Rape</name>
    <dbReference type="NCBI Taxonomy" id="3708"/>
    <lineage>
        <taxon>Eukaryota</taxon>
        <taxon>Viridiplantae</taxon>
        <taxon>Streptophyta</taxon>
        <taxon>Embryophyta</taxon>
        <taxon>Tracheophyta</taxon>
        <taxon>Spermatophyta</taxon>
        <taxon>Magnoliopsida</taxon>
        <taxon>eudicotyledons</taxon>
        <taxon>Gunneridae</taxon>
        <taxon>Pentapetalae</taxon>
        <taxon>rosids</taxon>
        <taxon>malvids</taxon>
        <taxon>Brassicales</taxon>
        <taxon>Brassicaceae</taxon>
        <taxon>Brassiceae</taxon>
        <taxon>Brassica</taxon>
    </lineage>
</organism>
<evidence type="ECO:0000313" key="2">
    <source>
        <dbReference type="EMBL" id="CAF1930597.1"/>
    </source>
</evidence>
<reference evidence="2" key="1">
    <citation type="submission" date="2021-01" db="EMBL/GenBank/DDBJ databases">
        <authorList>
            <consortium name="Genoscope - CEA"/>
            <person name="William W."/>
        </authorList>
    </citation>
    <scope>NUCLEOTIDE SEQUENCE</scope>
</reference>
<proteinExistence type="predicted"/>